<proteinExistence type="predicted"/>
<dbReference type="AlphaFoldDB" id="A0A6A1WC61"/>
<gene>
    <name evidence="2" type="ORF">CJ030_MR2G000228</name>
</gene>
<name>A0A6A1WC61_9ROSI</name>
<comment type="caution">
    <text evidence="2">The sequence shown here is derived from an EMBL/GenBank/DDBJ whole genome shotgun (WGS) entry which is preliminary data.</text>
</comment>
<dbReference type="Proteomes" id="UP000516437">
    <property type="component" value="Chromosome 2"/>
</dbReference>
<reference evidence="2 3" key="1">
    <citation type="journal article" date="2019" name="Plant Biotechnol. J.">
        <title>The red bayberry genome and genetic basis of sex determination.</title>
        <authorList>
            <person name="Jia H.M."/>
            <person name="Jia H.J."/>
            <person name="Cai Q.L."/>
            <person name="Wang Y."/>
            <person name="Zhao H.B."/>
            <person name="Yang W.F."/>
            <person name="Wang G.Y."/>
            <person name="Li Y.H."/>
            <person name="Zhan D.L."/>
            <person name="Shen Y.T."/>
            <person name="Niu Q.F."/>
            <person name="Chang L."/>
            <person name="Qiu J."/>
            <person name="Zhao L."/>
            <person name="Xie H.B."/>
            <person name="Fu W.Y."/>
            <person name="Jin J."/>
            <person name="Li X.W."/>
            <person name="Jiao Y."/>
            <person name="Zhou C.C."/>
            <person name="Tu T."/>
            <person name="Chai C.Y."/>
            <person name="Gao J.L."/>
            <person name="Fan L.J."/>
            <person name="van de Weg E."/>
            <person name="Wang J.Y."/>
            <person name="Gao Z.S."/>
        </authorList>
    </citation>
    <scope>NUCLEOTIDE SEQUENCE [LARGE SCALE GENOMIC DNA]</scope>
    <source>
        <tissue evidence="2">Leaves</tissue>
    </source>
</reference>
<dbReference type="EMBL" id="RXIC02000020">
    <property type="protein sequence ID" value="KAB1221547.1"/>
    <property type="molecule type" value="Genomic_DNA"/>
</dbReference>
<feature type="region of interest" description="Disordered" evidence="1">
    <location>
        <begin position="110"/>
        <end position="130"/>
    </location>
</feature>
<dbReference type="OrthoDB" id="60033at2759"/>
<feature type="region of interest" description="Disordered" evidence="1">
    <location>
        <begin position="34"/>
        <end position="73"/>
    </location>
</feature>
<keyword evidence="3" id="KW-1185">Reference proteome</keyword>
<organism evidence="2 3">
    <name type="scientific">Morella rubra</name>
    <name type="common">Chinese bayberry</name>
    <dbReference type="NCBI Taxonomy" id="262757"/>
    <lineage>
        <taxon>Eukaryota</taxon>
        <taxon>Viridiplantae</taxon>
        <taxon>Streptophyta</taxon>
        <taxon>Embryophyta</taxon>
        <taxon>Tracheophyta</taxon>
        <taxon>Spermatophyta</taxon>
        <taxon>Magnoliopsida</taxon>
        <taxon>eudicotyledons</taxon>
        <taxon>Gunneridae</taxon>
        <taxon>Pentapetalae</taxon>
        <taxon>rosids</taxon>
        <taxon>fabids</taxon>
        <taxon>Fagales</taxon>
        <taxon>Myricaceae</taxon>
        <taxon>Morella</taxon>
    </lineage>
</organism>
<evidence type="ECO:0000313" key="2">
    <source>
        <dbReference type="EMBL" id="KAB1221547.1"/>
    </source>
</evidence>
<evidence type="ECO:0000313" key="3">
    <source>
        <dbReference type="Proteomes" id="UP000516437"/>
    </source>
</evidence>
<evidence type="ECO:0000256" key="1">
    <source>
        <dbReference type="SAM" id="MobiDB-lite"/>
    </source>
</evidence>
<feature type="compositionally biased region" description="Basic and acidic residues" evidence="1">
    <location>
        <begin position="119"/>
        <end position="130"/>
    </location>
</feature>
<accession>A0A6A1WC61</accession>
<sequence length="143" mass="15623">MEPLEHLESSLLFWENIVHDVDQTCGKVNSNMELDESTTSAESPPISCRQPIVDIRPKSPGIDMNSEPSTAAAPESFQTIASKETAAVNATTVPTGVNDVFWEQFLTENPGSSDAQEIQSERKESMAERMKPNLAIIANFGGR</sequence>
<protein>
    <submittedName>
        <fullName evidence="2">Heat stress transcription factor A-4c</fullName>
    </submittedName>
</protein>